<evidence type="ECO:0000256" key="2">
    <source>
        <dbReference type="ARBA" id="ARBA00023235"/>
    </source>
</evidence>
<evidence type="ECO:0000256" key="1">
    <source>
        <dbReference type="ARBA" id="ARBA00023110"/>
    </source>
</evidence>
<evidence type="ECO:0000313" key="6">
    <source>
        <dbReference type="Proteomes" id="UP000176803"/>
    </source>
</evidence>
<keyword evidence="2 3" id="KW-0413">Isomerase</keyword>
<accession>A0A1F7I2S1</accession>
<dbReference type="InterPro" id="IPR002130">
    <property type="entry name" value="Cyclophilin-type_PPIase_dom"/>
</dbReference>
<evidence type="ECO:0000256" key="3">
    <source>
        <dbReference type="RuleBase" id="RU363019"/>
    </source>
</evidence>
<dbReference type="PANTHER" id="PTHR45625">
    <property type="entry name" value="PEPTIDYL-PROLYL CIS-TRANS ISOMERASE-RELATED"/>
    <property type="match status" value="1"/>
</dbReference>
<dbReference type="SUPFAM" id="SSF50891">
    <property type="entry name" value="Cyclophilin-like"/>
    <property type="match status" value="1"/>
</dbReference>
<comment type="caution">
    <text evidence="5">The sequence shown here is derived from an EMBL/GenBank/DDBJ whole genome shotgun (WGS) entry which is preliminary data.</text>
</comment>
<keyword evidence="1 3" id="KW-0697">Rotamase</keyword>
<dbReference type="EMBL" id="MGAC01000034">
    <property type="protein sequence ID" value="OGK37678.1"/>
    <property type="molecule type" value="Genomic_DNA"/>
</dbReference>
<dbReference type="InterPro" id="IPR029000">
    <property type="entry name" value="Cyclophilin-like_dom_sf"/>
</dbReference>
<name>A0A1F7I2S1_9BACT</name>
<dbReference type="PROSITE" id="PS50072">
    <property type="entry name" value="CSA_PPIASE_2"/>
    <property type="match status" value="1"/>
</dbReference>
<comment type="catalytic activity">
    <reaction evidence="3">
        <text>[protein]-peptidylproline (omega=180) = [protein]-peptidylproline (omega=0)</text>
        <dbReference type="Rhea" id="RHEA:16237"/>
        <dbReference type="Rhea" id="RHEA-COMP:10747"/>
        <dbReference type="Rhea" id="RHEA-COMP:10748"/>
        <dbReference type="ChEBI" id="CHEBI:83833"/>
        <dbReference type="ChEBI" id="CHEBI:83834"/>
        <dbReference type="EC" id="5.2.1.8"/>
    </reaction>
</comment>
<dbReference type="PRINTS" id="PR00153">
    <property type="entry name" value="CSAPPISMRASE"/>
</dbReference>
<reference evidence="5 6" key="1">
    <citation type="journal article" date="2016" name="Nat. Commun.">
        <title>Thousands of microbial genomes shed light on interconnected biogeochemical processes in an aquifer system.</title>
        <authorList>
            <person name="Anantharaman K."/>
            <person name="Brown C.T."/>
            <person name="Hug L.A."/>
            <person name="Sharon I."/>
            <person name="Castelle C.J."/>
            <person name="Probst A.J."/>
            <person name="Thomas B.C."/>
            <person name="Singh A."/>
            <person name="Wilkins M.J."/>
            <person name="Karaoz U."/>
            <person name="Brodie E.L."/>
            <person name="Williams K.H."/>
            <person name="Hubbard S.S."/>
            <person name="Banfield J.F."/>
        </authorList>
    </citation>
    <scope>NUCLEOTIDE SEQUENCE [LARGE SCALE GENOMIC DNA]</scope>
</reference>
<proteinExistence type="inferred from homology"/>
<dbReference type="Pfam" id="PF00160">
    <property type="entry name" value="Pro_isomerase"/>
    <property type="match status" value="1"/>
</dbReference>
<dbReference type="InterPro" id="IPR044666">
    <property type="entry name" value="Cyclophilin_A-like"/>
</dbReference>
<comment type="function">
    <text evidence="3">PPIases accelerate the folding of proteins. It catalyzes the cis-trans isomerization of proline imidic peptide bonds in oligopeptides.</text>
</comment>
<dbReference type="GO" id="GO:0006457">
    <property type="term" value="P:protein folding"/>
    <property type="evidence" value="ECO:0007669"/>
    <property type="project" value="InterPro"/>
</dbReference>
<feature type="domain" description="PPIase cyclophilin-type" evidence="4">
    <location>
        <begin position="14"/>
        <end position="160"/>
    </location>
</feature>
<evidence type="ECO:0000313" key="5">
    <source>
        <dbReference type="EMBL" id="OGK37678.1"/>
    </source>
</evidence>
<dbReference type="EC" id="5.2.1.8" evidence="3"/>
<dbReference type="GO" id="GO:0003755">
    <property type="term" value="F:peptidyl-prolyl cis-trans isomerase activity"/>
    <property type="evidence" value="ECO:0007669"/>
    <property type="project" value="UniProtKB-UniRule"/>
</dbReference>
<dbReference type="Proteomes" id="UP000176803">
    <property type="component" value="Unassembled WGS sequence"/>
</dbReference>
<dbReference type="PROSITE" id="PS00170">
    <property type="entry name" value="CSA_PPIASE_1"/>
    <property type="match status" value="1"/>
</dbReference>
<dbReference type="InterPro" id="IPR020892">
    <property type="entry name" value="Cyclophilin-type_PPIase_CS"/>
</dbReference>
<comment type="similarity">
    <text evidence="3">Belongs to the cyclophilin-type PPIase family.</text>
</comment>
<dbReference type="PANTHER" id="PTHR45625:SF4">
    <property type="entry name" value="PEPTIDYLPROLYL ISOMERASE DOMAIN AND WD REPEAT-CONTAINING PROTEIN 1"/>
    <property type="match status" value="1"/>
</dbReference>
<evidence type="ECO:0000259" key="4">
    <source>
        <dbReference type="PROSITE" id="PS50072"/>
    </source>
</evidence>
<organism evidence="5 6">
    <name type="scientific">Candidatus Roizmanbacteria bacterium RIFCSPHIGHO2_12_FULL_41_11</name>
    <dbReference type="NCBI Taxonomy" id="1802052"/>
    <lineage>
        <taxon>Bacteria</taxon>
        <taxon>Candidatus Roizmaniibacteriota</taxon>
    </lineage>
</organism>
<sequence length="162" mass="17369">MEIDQNKTYTAVLSTTAGEISIELNAKQTPKTVNNFIYLAKQGFYDGVIFHRVIRGFMIQGGDPTGTGAGGPGYQFADEPFEGDYTRGTVAMANAGHNTNGSQFFIMHGDQPLPKNYVIFGKVVAGMETVDKIAQAEVIASGSGEPSKPVDPVKIVSVKFTE</sequence>
<dbReference type="CDD" id="cd00317">
    <property type="entry name" value="cyclophilin"/>
    <property type="match status" value="1"/>
</dbReference>
<gene>
    <name evidence="5" type="ORF">A3F03_03360</name>
</gene>
<dbReference type="Gene3D" id="2.40.100.10">
    <property type="entry name" value="Cyclophilin-like"/>
    <property type="match status" value="1"/>
</dbReference>
<protein>
    <recommendedName>
        <fullName evidence="3">Peptidyl-prolyl cis-trans isomerase</fullName>
        <shortName evidence="3">PPIase</shortName>
        <ecNumber evidence="3">5.2.1.8</ecNumber>
    </recommendedName>
</protein>
<dbReference type="AlphaFoldDB" id="A0A1F7I2S1"/>